<dbReference type="CDD" id="cd02976">
    <property type="entry name" value="NrdH"/>
    <property type="match status" value="1"/>
</dbReference>
<keyword evidence="2" id="KW-0732">Signal</keyword>
<feature type="region of interest" description="Disordered" evidence="1">
    <location>
        <begin position="211"/>
        <end position="239"/>
    </location>
</feature>
<dbReference type="Pfam" id="PF00462">
    <property type="entry name" value="Glutaredoxin"/>
    <property type="match status" value="1"/>
</dbReference>
<feature type="compositionally biased region" description="Low complexity" evidence="1">
    <location>
        <begin position="211"/>
        <end position="228"/>
    </location>
</feature>
<evidence type="ECO:0000313" key="5">
    <source>
        <dbReference type="Proteomes" id="UP001336250"/>
    </source>
</evidence>
<feature type="region of interest" description="Disordered" evidence="1">
    <location>
        <begin position="1"/>
        <end position="25"/>
    </location>
</feature>
<dbReference type="Proteomes" id="UP001336250">
    <property type="component" value="Unassembled WGS sequence"/>
</dbReference>
<dbReference type="EMBL" id="JAZIBG010000056">
    <property type="protein sequence ID" value="MEF7617381.1"/>
    <property type="molecule type" value="Genomic_DNA"/>
</dbReference>
<feature type="chain" id="PRO_5043521998" evidence="2">
    <location>
        <begin position="49"/>
        <end position="239"/>
    </location>
</feature>
<gene>
    <name evidence="4" type="ORF">V4F39_25945</name>
</gene>
<dbReference type="SUPFAM" id="SSF52833">
    <property type="entry name" value="Thioredoxin-like"/>
    <property type="match status" value="1"/>
</dbReference>
<dbReference type="InterPro" id="IPR036249">
    <property type="entry name" value="Thioredoxin-like_sf"/>
</dbReference>
<dbReference type="AlphaFoldDB" id="A0AAW9QC25"/>
<proteinExistence type="predicted"/>
<evidence type="ECO:0000313" key="4">
    <source>
        <dbReference type="EMBL" id="MEF7617381.1"/>
    </source>
</evidence>
<feature type="domain" description="Glutaredoxin" evidence="3">
    <location>
        <begin position="111"/>
        <end position="168"/>
    </location>
</feature>
<comment type="caution">
    <text evidence="4">The sequence shown here is derived from an EMBL/GenBank/DDBJ whole genome shotgun (WGS) entry which is preliminary data.</text>
</comment>
<feature type="signal peptide" evidence="2">
    <location>
        <begin position="1"/>
        <end position="48"/>
    </location>
</feature>
<sequence length="239" mass="25236">MTYRLKPPSDHDRGGPPRRPGRPPHPALRLCTACGFAAATLLAGYAHAQAPAAALYKIVEPDGRITYTDRPITSGPGRVTAVNDKAGTVLLDDTTAALPLPLRTAASRFPVTLFAATDCVPCERGREFLRQRGVPFRERLASTDADREAWQRVVGAPEAPALAIGGQLLRGFAPDAWNEYLDVAGYPRDARLPASYRAPPPLPLAEVRPVAPPAAAASAPADSPTPAEAVPPAASGIRF</sequence>
<name>A0AAW9QC25_9BURK</name>
<dbReference type="InterPro" id="IPR002109">
    <property type="entry name" value="Glutaredoxin"/>
</dbReference>
<accession>A0AAW9QC25</accession>
<dbReference type="RefSeq" id="WP_332293143.1">
    <property type="nucleotide sequence ID" value="NZ_JAZIBG010000056.1"/>
</dbReference>
<organism evidence="4 5">
    <name type="scientific">Aquincola agrisoli</name>
    <dbReference type="NCBI Taxonomy" id="3119538"/>
    <lineage>
        <taxon>Bacteria</taxon>
        <taxon>Pseudomonadati</taxon>
        <taxon>Pseudomonadota</taxon>
        <taxon>Betaproteobacteria</taxon>
        <taxon>Burkholderiales</taxon>
        <taxon>Sphaerotilaceae</taxon>
        <taxon>Aquincola</taxon>
    </lineage>
</organism>
<evidence type="ECO:0000256" key="1">
    <source>
        <dbReference type="SAM" id="MobiDB-lite"/>
    </source>
</evidence>
<keyword evidence="5" id="KW-1185">Reference proteome</keyword>
<dbReference type="PROSITE" id="PS51354">
    <property type="entry name" value="GLUTAREDOXIN_2"/>
    <property type="match status" value="1"/>
</dbReference>
<dbReference type="Gene3D" id="3.40.30.10">
    <property type="entry name" value="Glutaredoxin"/>
    <property type="match status" value="1"/>
</dbReference>
<protein>
    <submittedName>
        <fullName evidence="4">Glutaredoxin family protein</fullName>
    </submittedName>
</protein>
<evidence type="ECO:0000256" key="2">
    <source>
        <dbReference type="SAM" id="SignalP"/>
    </source>
</evidence>
<reference evidence="4 5" key="1">
    <citation type="submission" date="2024-02" db="EMBL/GenBank/DDBJ databases">
        <title>Genome sequence of Aquincola sp. MAHUQ-54.</title>
        <authorList>
            <person name="Huq M.A."/>
        </authorList>
    </citation>
    <scope>NUCLEOTIDE SEQUENCE [LARGE SCALE GENOMIC DNA]</scope>
    <source>
        <strain evidence="4 5">MAHUQ-54</strain>
    </source>
</reference>
<evidence type="ECO:0000259" key="3">
    <source>
        <dbReference type="Pfam" id="PF00462"/>
    </source>
</evidence>